<comment type="subcellular location">
    <subcellularLocation>
        <location evidence="1">Cell membrane</location>
        <topology evidence="1">Multi-pass membrane protein</topology>
    </subcellularLocation>
</comment>
<evidence type="ECO:0000313" key="8">
    <source>
        <dbReference type="Proteomes" id="UP001598019"/>
    </source>
</evidence>
<keyword evidence="3 6" id="KW-0812">Transmembrane</keyword>
<dbReference type="InterPro" id="IPR051449">
    <property type="entry name" value="ABC-2_transporter_component"/>
</dbReference>
<dbReference type="PANTHER" id="PTHR30294:SF29">
    <property type="entry name" value="MULTIDRUG ABC TRANSPORTER PERMEASE YBHS-RELATED"/>
    <property type="match status" value="1"/>
</dbReference>
<evidence type="ECO:0000256" key="2">
    <source>
        <dbReference type="ARBA" id="ARBA00022475"/>
    </source>
</evidence>
<dbReference type="EMBL" id="JBBKXX010000001">
    <property type="protein sequence ID" value="MFD3407862.1"/>
    <property type="molecule type" value="Genomic_DNA"/>
</dbReference>
<evidence type="ECO:0000256" key="3">
    <source>
        <dbReference type="ARBA" id="ARBA00022692"/>
    </source>
</evidence>
<keyword evidence="8" id="KW-1185">Reference proteome</keyword>
<reference evidence="7 8" key="1">
    <citation type="submission" date="2024-03" db="EMBL/GenBank/DDBJ databases">
        <title>Aquirufa genome sequencing.</title>
        <authorList>
            <person name="Pitt A."/>
            <person name="Hahn M.W."/>
        </authorList>
    </citation>
    <scope>NUCLEOTIDE SEQUENCE [LARGE SCALE GENOMIC DNA]</scope>
    <source>
        <strain evidence="7 8">HETE-83D</strain>
    </source>
</reference>
<dbReference type="Proteomes" id="UP001598019">
    <property type="component" value="Unassembled WGS sequence"/>
</dbReference>
<feature type="transmembrane region" description="Helical" evidence="6">
    <location>
        <begin position="132"/>
        <end position="156"/>
    </location>
</feature>
<proteinExistence type="predicted"/>
<name>A0ABW6DM89_9BACT</name>
<gene>
    <name evidence="7" type="ORF">SKC37_04285</name>
</gene>
<feature type="transmembrane region" description="Helical" evidence="6">
    <location>
        <begin position="207"/>
        <end position="225"/>
    </location>
</feature>
<dbReference type="Pfam" id="PF12679">
    <property type="entry name" value="ABC2_membrane_2"/>
    <property type="match status" value="1"/>
</dbReference>
<dbReference type="PANTHER" id="PTHR30294">
    <property type="entry name" value="MEMBRANE COMPONENT OF ABC TRANSPORTER YHHJ-RELATED"/>
    <property type="match status" value="1"/>
</dbReference>
<feature type="transmembrane region" description="Helical" evidence="6">
    <location>
        <begin position="54"/>
        <end position="72"/>
    </location>
</feature>
<evidence type="ECO:0000256" key="1">
    <source>
        <dbReference type="ARBA" id="ARBA00004651"/>
    </source>
</evidence>
<feature type="transmembrane region" description="Helical" evidence="6">
    <location>
        <begin position="93"/>
        <end position="120"/>
    </location>
</feature>
<organism evidence="7 8">
    <name type="scientific">Aquirufa esocilacus</name>
    <dbReference type="NCBI Taxonomy" id="3096513"/>
    <lineage>
        <taxon>Bacteria</taxon>
        <taxon>Pseudomonadati</taxon>
        <taxon>Bacteroidota</taxon>
        <taxon>Cytophagia</taxon>
        <taxon>Cytophagales</taxon>
        <taxon>Flectobacillaceae</taxon>
        <taxon>Aquirufa</taxon>
    </lineage>
</organism>
<keyword evidence="2" id="KW-1003">Cell membrane</keyword>
<keyword evidence="4 6" id="KW-1133">Transmembrane helix</keyword>
<accession>A0ABW6DM89</accession>
<keyword evidence="5 6" id="KW-0472">Membrane</keyword>
<evidence type="ECO:0000256" key="5">
    <source>
        <dbReference type="ARBA" id="ARBA00023136"/>
    </source>
</evidence>
<comment type="caution">
    <text evidence="7">The sequence shown here is derived from an EMBL/GenBank/DDBJ whole genome shotgun (WGS) entry which is preliminary data.</text>
</comment>
<feature type="transmembrane region" description="Helical" evidence="6">
    <location>
        <begin position="12"/>
        <end position="34"/>
    </location>
</feature>
<evidence type="ECO:0000256" key="4">
    <source>
        <dbReference type="ARBA" id="ARBA00022989"/>
    </source>
</evidence>
<evidence type="ECO:0000313" key="7">
    <source>
        <dbReference type="EMBL" id="MFD3407862.1"/>
    </source>
</evidence>
<evidence type="ECO:0000256" key="6">
    <source>
        <dbReference type="SAM" id="Phobius"/>
    </source>
</evidence>
<dbReference type="RefSeq" id="WP_377980265.1">
    <property type="nucleotide sequence ID" value="NZ_JBBKXX010000001.1"/>
</dbReference>
<sequence length="229" mass="25700">MLSLILKDVKGLFSSWMGWGTVTSFFVLMGVYVWFIDGNVLDFGFAELSVFFDLSPWFFLFLVPALSMNSFSDEIDKGTFQLLRSLPLTMGQILLAKIVSLFTMVLITLVPSILFVYTIGKLGLPRNNFDSSLIFGGYLSLILLNFCFICLGVLASSLTKRQPAAFLLGLVFNFLFWQGANELGVEMLDLSAHYHRMSMGLVSYEDVVFYGGFIAVVIGITQIRLRRLI</sequence>
<feature type="transmembrane region" description="Helical" evidence="6">
    <location>
        <begin position="163"/>
        <end position="180"/>
    </location>
</feature>
<protein>
    <submittedName>
        <fullName evidence="7">ABC transporter permease subunit</fullName>
    </submittedName>
</protein>